<proteinExistence type="predicted"/>
<keyword evidence="3" id="KW-1185">Reference proteome</keyword>
<dbReference type="GO" id="GO:0018805">
    <property type="term" value="F:benzylsuccinate synthase activity"/>
    <property type="evidence" value="ECO:0007669"/>
    <property type="project" value="UniProtKB-EC"/>
</dbReference>
<dbReference type="Gene3D" id="3.20.70.20">
    <property type="match status" value="2"/>
</dbReference>
<dbReference type="RefSeq" id="WP_073585465.1">
    <property type="nucleotide sequence ID" value="NZ_AP024897.1"/>
</dbReference>
<dbReference type="EMBL" id="FRFG01000051">
    <property type="protein sequence ID" value="SHO58021.1"/>
    <property type="molecule type" value="Genomic_DNA"/>
</dbReference>
<dbReference type="OrthoDB" id="9803969at2"/>
<gene>
    <name evidence="2" type="primary">bssA</name>
    <name evidence="2" type="ORF">VQ7734_03791</name>
</gene>
<dbReference type="InterPro" id="IPR051215">
    <property type="entry name" value="GRE"/>
</dbReference>
<dbReference type="Pfam" id="PF02901">
    <property type="entry name" value="PFL-like"/>
    <property type="match status" value="2"/>
</dbReference>
<dbReference type="InterPro" id="IPR004184">
    <property type="entry name" value="PFL_dom"/>
</dbReference>
<evidence type="ECO:0000313" key="3">
    <source>
        <dbReference type="Proteomes" id="UP000184600"/>
    </source>
</evidence>
<name>A0A1M7YZF0_9VIBR</name>
<keyword evidence="2" id="KW-0456">Lyase</keyword>
<dbReference type="STRING" id="1117707.VQ7734_03791"/>
<dbReference type="SUPFAM" id="SSF51998">
    <property type="entry name" value="PFL-like glycyl radical enzymes"/>
    <property type="match status" value="1"/>
</dbReference>
<dbReference type="AlphaFoldDB" id="A0A1M7YZF0"/>
<dbReference type="PANTHER" id="PTHR43641:SF2">
    <property type="entry name" value="DEHYDRATASE YBIW-RELATED"/>
    <property type="match status" value="1"/>
</dbReference>
<protein>
    <submittedName>
        <fullName evidence="2">Benzylsuccinate synthase alpha subunit</fullName>
        <ecNumber evidence="2">4.1.99.11</ecNumber>
    </submittedName>
</protein>
<evidence type="ECO:0000259" key="1">
    <source>
        <dbReference type="PROSITE" id="PS51554"/>
    </source>
</evidence>
<dbReference type="EC" id="4.1.99.11" evidence="2"/>
<dbReference type="PROSITE" id="PS51554">
    <property type="entry name" value="PFL"/>
    <property type="match status" value="1"/>
</dbReference>
<sequence length="1003" mass="112427">MSDESITKEKQKQKAEKVLFNQMWKAQGLGQNEASERIKKLHRTLIDLALTDRSGEWFNQQELDKTYDVVGNNPGDSVILRRAKAIDAMLQALTDETLAKDRYTNRIHDGELLLGNMTMGSNGLGKIFPAYLTEEEQRAGSATNRGSLSLFGHNTINYEDLVNKGLQSVIDQCDDHISRVKADISQGKERCAALKKESSCKHQTEAGIMDENAVLMDKYHRKHSELGQQKDFYKSVKIACQAVIDYAGRFAAIAVKEADRADISSQRKAELVEMARIARKVPGQKADTFHEAMQSIWFFHLALHTGMNFISLGRLDQVLNPFLLKAGKDEYPRCLEVFECFMIKAAWRLNLDLTPANINKQDHVDNNTALGVNPYLIDQKAGINNFLQNIIIGGVKPDGSDATNDCTYLILKAYAQVNLSTPGLYIRVGRHTPEGLEEAIASVWDATRNNPAIINDEVMIPAMKRTLENGLKVTQDYLIRLVERNIRKLSATEQNYLFNTLGSVIDNIDGIEGSVTKLKGKHREKAVGYLEKTLDKNPGDIIRRFYQDKIQALANDYCVDGCWEPILNGCSDWTFAMFCALTPMECALNQGAMLSDNPELLIGAKVAPRTEKPKNFDALLATFAEHLDFFINQSVTSLFRYYLIDEFSTPSPLLSAYLDGCMKYGRDKSWAGAEYNIGGVIMSGVPDVVNTLAAFKKWVIFDDDQEAFRRGELDQQRYDYDVVVEALAKNFKSGNPDNPQDPVQSLYNQIQTDFNTNSPTFGNNSGGKDNVDADEICVKILDAYEEAMQRAATFAIDTFQKHPVTKEEEMKKRELRCIAGFYGKSLEERFGCFNMMISAGLGTFEQYNWSGRGNAASAGRANGAPLTPNFSPTPGTVKNGFAGIAGSMSKLALNRFAAGVITDVCIEPPTDRENELLAVLECFIREKMPMMTLTIGDKRLYTQIYEEVHYAQEKPREETEKLLKKYAGVNVRIGGWQTPFITLPVSHMENYIDRPIKVEEETE</sequence>
<dbReference type="PANTHER" id="PTHR43641">
    <property type="entry name" value="FORMATE ACETYLTRANSFERASE 3-RELATED"/>
    <property type="match status" value="1"/>
</dbReference>
<accession>A0A1M7YZF0</accession>
<organism evidence="2 3">
    <name type="scientific">Vibrio quintilis</name>
    <dbReference type="NCBI Taxonomy" id="1117707"/>
    <lineage>
        <taxon>Bacteria</taxon>
        <taxon>Pseudomonadati</taxon>
        <taxon>Pseudomonadota</taxon>
        <taxon>Gammaproteobacteria</taxon>
        <taxon>Vibrionales</taxon>
        <taxon>Vibrionaceae</taxon>
        <taxon>Vibrio</taxon>
    </lineage>
</organism>
<dbReference type="GO" id="GO:0005829">
    <property type="term" value="C:cytosol"/>
    <property type="evidence" value="ECO:0007669"/>
    <property type="project" value="TreeGrafter"/>
</dbReference>
<dbReference type="Proteomes" id="UP000184600">
    <property type="component" value="Unassembled WGS sequence"/>
</dbReference>
<reference evidence="3" key="1">
    <citation type="submission" date="2016-12" db="EMBL/GenBank/DDBJ databases">
        <authorList>
            <person name="Rodrigo-Torres L."/>
            <person name="Arahal R.D."/>
            <person name="Lucena T."/>
        </authorList>
    </citation>
    <scope>NUCLEOTIDE SEQUENCE [LARGE SCALE GENOMIC DNA]</scope>
</reference>
<evidence type="ECO:0000313" key="2">
    <source>
        <dbReference type="EMBL" id="SHO58021.1"/>
    </source>
</evidence>
<feature type="domain" description="PFL" evidence="1">
    <location>
        <begin position="36"/>
        <end position="865"/>
    </location>
</feature>